<name>A0A455KW76_ERISI</name>
<evidence type="ECO:0000256" key="7">
    <source>
        <dbReference type="ARBA" id="ARBA00022946"/>
    </source>
</evidence>
<dbReference type="FunFam" id="3.40.30.10:FF:000026">
    <property type="entry name" value="Glutaredoxin 2"/>
    <property type="match status" value="1"/>
</dbReference>
<dbReference type="PANTHER" id="PTHR46679">
    <property type="match status" value="1"/>
</dbReference>
<evidence type="ECO:0000256" key="14">
    <source>
        <dbReference type="ARBA" id="ARBA00023284"/>
    </source>
</evidence>
<dbReference type="GO" id="GO:0005739">
    <property type="term" value="C:mitochondrion"/>
    <property type="evidence" value="ECO:0007669"/>
    <property type="project" value="UniProtKB-SubCell"/>
</dbReference>
<reference evidence="19" key="1">
    <citation type="submission" date="2018-01" db="EMBL/GenBank/DDBJ databases">
        <title>Glutaredoxin 2 (EsGrx2) involved in the immune defense in Chinese mitten crab (Eriocheir sinensis).</title>
        <authorList>
            <person name="Zhang P."/>
            <person name="Liu S."/>
            <person name="Huang S."/>
            <person name="Wang L."/>
            <person name="Song L."/>
        </authorList>
    </citation>
    <scope>NUCLEOTIDE SEQUENCE</scope>
</reference>
<keyword evidence="14" id="KW-0676">Redox-active center</keyword>
<evidence type="ECO:0000256" key="16">
    <source>
        <dbReference type="ARBA" id="ARBA00038558"/>
    </source>
</evidence>
<feature type="domain" description="Glutaredoxin" evidence="18">
    <location>
        <begin position="33"/>
        <end position="95"/>
    </location>
</feature>
<dbReference type="GO" id="GO:0015035">
    <property type="term" value="F:protein-disulfide reductase activity"/>
    <property type="evidence" value="ECO:0007669"/>
    <property type="project" value="TreeGrafter"/>
</dbReference>
<organism evidence="19">
    <name type="scientific">Eriocheir sinensis</name>
    <name type="common">Chinese mitten crab</name>
    <dbReference type="NCBI Taxonomy" id="95602"/>
    <lineage>
        <taxon>Eukaryota</taxon>
        <taxon>Metazoa</taxon>
        <taxon>Ecdysozoa</taxon>
        <taxon>Arthropoda</taxon>
        <taxon>Crustacea</taxon>
        <taxon>Multicrustacea</taxon>
        <taxon>Malacostraca</taxon>
        <taxon>Eumalacostraca</taxon>
        <taxon>Eucarida</taxon>
        <taxon>Decapoda</taxon>
        <taxon>Pleocyemata</taxon>
        <taxon>Brachyura</taxon>
        <taxon>Eubrachyura</taxon>
        <taxon>Grapsoidea</taxon>
        <taxon>Varunidae</taxon>
        <taxon>Eriocheir</taxon>
    </lineage>
</organism>
<keyword evidence="6" id="KW-0479">Metal-binding</keyword>
<dbReference type="AlphaFoldDB" id="A0A455KW76"/>
<evidence type="ECO:0000256" key="9">
    <source>
        <dbReference type="ARBA" id="ARBA00023004"/>
    </source>
</evidence>
<keyword evidence="8" id="KW-0249">Electron transport</keyword>
<evidence type="ECO:0000256" key="2">
    <source>
        <dbReference type="ARBA" id="ARBA00004173"/>
    </source>
</evidence>
<dbReference type="CDD" id="cd03419">
    <property type="entry name" value="GRX_GRXh_1_2_like"/>
    <property type="match status" value="1"/>
</dbReference>
<keyword evidence="11" id="KW-0496">Mitochondrion</keyword>
<dbReference type="InterPro" id="IPR014025">
    <property type="entry name" value="Glutaredoxin_subgr"/>
</dbReference>
<evidence type="ECO:0000256" key="4">
    <source>
        <dbReference type="ARBA" id="ARBA00022448"/>
    </source>
</evidence>
<proteinExistence type="evidence at transcript level"/>
<evidence type="ECO:0000256" key="3">
    <source>
        <dbReference type="ARBA" id="ARBA00007787"/>
    </source>
</evidence>
<keyword evidence="7" id="KW-0809">Transit peptide</keyword>
<keyword evidence="10" id="KW-0411">Iron-sulfur</keyword>
<dbReference type="EMBL" id="MG770231">
    <property type="protein sequence ID" value="AXM05418.1"/>
    <property type="molecule type" value="mRNA"/>
</dbReference>
<keyword evidence="4" id="KW-0813">Transport</keyword>
<dbReference type="InterPro" id="IPR002109">
    <property type="entry name" value="Glutaredoxin"/>
</dbReference>
<keyword evidence="12" id="KW-1015">Disulfide bond</keyword>
<dbReference type="InterPro" id="IPR011899">
    <property type="entry name" value="Glutaredoxin_euk/vir"/>
</dbReference>
<dbReference type="PANTHER" id="PTHR46679:SF1">
    <property type="entry name" value="GLUTAREDOXIN-2, MITOCHONDRIAL"/>
    <property type="match status" value="1"/>
</dbReference>
<comment type="function">
    <text evidence="1">Has a glutathione-disulfide oxidoreductase activity in the presence of NADPH and glutathione reductase. Reduces low molecular weight disulfides and proteins.</text>
</comment>
<accession>A0A455KW76</accession>
<comment type="subcellular location">
    <subcellularLocation>
        <location evidence="2">Mitochondrion</location>
    </subcellularLocation>
</comment>
<dbReference type="GO" id="GO:0051537">
    <property type="term" value="F:2 iron, 2 sulfur cluster binding"/>
    <property type="evidence" value="ECO:0007669"/>
    <property type="project" value="UniProtKB-KW"/>
</dbReference>
<dbReference type="InterPro" id="IPR036249">
    <property type="entry name" value="Thioredoxin-like_sf"/>
</dbReference>
<evidence type="ECO:0000256" key="1">
    <source>
        <dbReference type="ARBA" id="ARBA00002549"/>
    </source>
</evidence>
<evidence type="ECO:0000256" key="5">
    <source>
        <dbReference type="ARBA" id="ARBA00022714"/>
    </source>
</evidence>
<dbReference type="OrthoDB" id="418495at2759"/>
<evidence type="ECO:0000256" key="13">
    <source>
        <dbReference type="ARBA" id="ARBA00023206"/>
    </source>
</evidence>
<sequence>MTMGGSPSCQVAAVDMRGPEAVMVKEKIHDNCVMIFSKTYCPYCKMAKKVFKDLGVPYEVYEIDKEKSGMAVQDVLDNMTGTRTVPRVFVGGTCIGGGTETKQLYKEGKLLDMVKLCQAAS</sequence>
<evidence type="ECO:0000256" key="10">
    <source>
        <dbReference type="ARBA" id="ARBA00023014"/>
    </source>
</evidence>
<dbReference type="Pfam" id="PF00462">
    <property type="entry name" value="Glutaredoxin"/>
    <property type="match status" value="1"/>
</dbReference>
<dbReference type="PROSITE" id="PS51354">
    <property type="entry name" value="GLUTAREDOXIN_2"/>
    <property type="match status" value="1"/>
</dbReference>
<comment type="function">
    <text evidence="15">Glutathione-dependent oxidoreductase that facilitates the maintenance of mitochondrial redox homeostasis upon induction of apoptosis by oxidative stress. Involved in response to hydrogen peroxide and regulation of apoptosis caused by oxidative stress. Acts as a very efficient catalyst of monothiol reactions because of its high affinity for protein glutathione-mixed disulfides. Can receive electrons not only from glutathione (GSH), but also from thioredoxin reductase supporting both monothiol and dithiol reactions. Efficiently catalyzes both glutathionylation and deglutathionylation of mitochondrial complex I, which in turn regulates the superoxide production by the complex. Overexpression decreases the susceptibility to apoptosis and prevents loss of cardiolipin and cytochrome c release.</text>
</comment>
<keyword evidence="5" id="KW-0001">2Fe-2S</keyword>
<comment type="subunit">
    <text evidence="16">Monomer; active form. Homodimer; inactive form. The homodimer is probably linked by 1 2Fe-2S cluster.</text>
</comment>
<evidence type="ECO:0000313" key="19">
    <source>
        <dbReference type="EMBL" id="AXM05418.1"/>
    </source>
</evidence>
<keyword evidence="9" id="KW-0408">Iron</keyword>
<dbReference type="PROSITE" id="PS00195">
    <property type="entry name" value="GLUTAREDOXIN_1"/>
    <property type="match status" value="1"/>
</dbReference>
<dbReference type="Gene3D" id="3.40.30.10">
    <property type="entry name" value="Glutaredoxin"/>
    <property type="match status" value="1"/>
</dbReference>
<dbReference type="SUPFAM" id="SSF52833">
    <property type="entry name" value="Thioredoxin-like"/>
    <property type="match status" value="1"/>
</dbReference>
<comment type="similarity">
    <text evidence="3">Belongs to the glutaredoxin family.</text>
</comment>
<dbReference type="NCBIfam" id="TIGR02180">
    <property type="entry name" value="GRX_euk"/>
    <property type="match status" value="1"/>
</dbReference>
<evidence type="ECO:0000259" key="18">
    <source>
        <dbReference type="Pfam" id="PF00462"/>
    </source>
</evidence>
<evidence type="ECO:0000256" key="11">
    <source>
        <dbReference type="ARBA" id="ARBA00023128"/>
    </source>
</evidence>
<dbReference type="PRINTS" id="PR00160">
    <property type="entry name" value="GLUTAREDOXIN"/>
</dbReference>
<dbReference type="GO" id="GO:0046872">
    <property type="term" value="F:metal ion binding"/>
    <property type="evidence" value="ECO:0007669"/>
    <property type="project" value="UniProtKB-KW"/>
</dbReference>
<protein>
    <recommendedName>
        <fullName evidence="17">Glutaredoxin-2, mitochondrial</fullName>
    </recommendedName>
</protein>
<evidence type="ECO:0000256" key="8">
    <source>
        <dbReference type="ARBA" id="ARBA00022982"/>
    </source>
</evidence>
<evidence type="ECO:0000256" key="12">
    <source>
        <dbReference type="ARBA" id="ARBA00023157"/>
    </source>
</evidence>
<evidence type="ECO:0000256" key="15">
    <source>
        <dbReference type="ARBA" id="ARBA00037470"/>
    </source>
</evidence>
<keyword evidence="13" id="KW-0318">Glutathionylation</keyword>
<dbReference type="InterPro" id="IPR011767">
    <property type="entry name" value="GLR_AS"/>
</dbReference>
<evidence type="ECO:0000256" key="6">
    <source>
        <dbReference type="ARBA" id="ARBA00022723"/>
    </source>
</evidence>
<evidence type="ECO:0000256" key="17">
    <source>
        <dbReference type="ARBA" id="ARBA00039819"/>
    </source>
</evidence>